<dbReference type="PROSITE" id="PS51682">
    <property type="entry name" value="SAM_OMT_I"/>
    <property type="match status" value="1"/>
</dbReference>
<reference evidence="6" key="1">
    <citation type="submission" date="2024-06" db="EMBL/GenBank/DDBJ databases">
        <title>Multi-omics analyses provide insights into the biosynthesis of the anticancer antibiotic pleurotin in Hohenbuehelia grisea.</title>
        <authorList>
            <person name="Weaver J.A."/>
            <person name="Alberti F."/>
        </authorList>
    </citation>
    <scope>NUCLEOTIDE SEQUENCE [LARGE SCALE GENOMIC DNA]</scope>
    <source>
        <strain evidence="6">T-177</strain>
    </source>
</reference>
<evidence type="ECO:0008006" key="7">
    <source>
        <dbReference type="Google" id="ProtNLM"/>
    </source>
</evidence>
<comment type="similarity">
    <text evidence="4">Belongs to the class I-like SAM-binding methyltransferase superfamily. Cation-dependent O-methyltransferase family.</text>
</comment>
<keyword evidence="3" id="KW-0949">S-adenosyl-L-methionine</keyword>
<dbReference type="Proteomes" id="UP001556367">
    <property type="component" value="Unassembled WGS sequence"/>
</dbReference>
<keyword evidence="2" id="KW-0808">Transferase</keyword>
<keyword evidence="6" id="KW-1185">Reference proteome</keyword>
<gene>
    <name evidence="5" type="ORF">HGRIS_013470</name>
</gene>
<organism evidence="5 6">
    <name type="scientific">Hohenbuehelia grisea</name>
    <dbReference type="NCBI Taxonomy" id="104357"/>
    <lineage>
        <taxon>Eukaryota</taxon>
        <taxon>Fungi</taxon>
        <taxon>Dikarya</taxon>
        <taxon>Basidiomycota</taxon>
        <taxon>Agaricomycotina</taxon>
        <taxon>Agaricomycetes</taxon>
        <taxon>Agaricomycetidae</taxon>
        <taxon>Agaricales</taxon>
        <taxon>Pleurotineae</taxon>
        <taxon>Pleurotaceae</taxon>
        <taxon>Hohenbuehelia</taxon>
    </lineage>
</organism>
<evidence type="ECO:0000256" key="2">
    <source>
        <dbReference type="ARBA" id="ARBA00022679"/>
    </source>
</evidence>
<name>A0ABR3IVT3_9AGAR</name>
<dbReference type="Pfam" id="PF01596">
    <property type="entry name" value="Methyltransf_3"/>
    <property type="match status" value="1"/>
</dbReference>
<sequence length="276" mass="30070">MPPWTTTHGPPATPHDRLCNILDRIQSIAIDEGASPTLLSTIAEAQSLTQGYDAYCDTHSTPPPPIVNSMVENGNAVDWESLHQKGVTKFRLIPEMSAGGYEGTLLAMLARMSNAVNVLEIGMFTGTTTVSIASVPSVTRVVALDIEPHLETLVKPFFEEAGISHKIVVRIGDAAQSLRDLASSGEVFNMVFIDADKGNYLTYYKSILDTNLLAPGGFIAVDNTAFKGAPWAENEREYPEGKAIHEFNRTVRLDDRVDVVMLAIEDGLSLIRRKGE</sequence>
<dbReference type="PANTHER" id="PTHR10509">
    <property type="entry name" value="O-METHYLTRANSFERASE-RELATED"/>
    <property type="match status" value="1"/>
</dbReference>
<dbReference type="EMBL" id="JASNQZ010000015">
    <property type="protein sequence ID" value="KAL0947353.1"/>
    <property type="molecule type" value="Genomic_DNA"/>
</dbReference>
<evidence type="ECO:0000256" key="4">
    <source>
        <dbReference type="ARBA" id="ARBA00023453"/>
    </source>
</evidence>
<dbReference type="SUPFAM" id="SSF53335">
    <property type="entry name" value="S-adenosyl-L-methionine-dependent methyltransferases"/>
    <property type="match status" value="1"/>
</dbReference>
<dbReference type="PANTHER" id="PTHR10509:SF14">
    <property type="entry name" value="CAFFEOYL-COA O-METHYLTRANSFERASE 3-RELATED"/>
    <property type="match status" value="1"/>
</dbReference>
<accession>A0ABR3IVT3</accession>
<dbReference type="Gene3D" id="3.40.50.150">
    <property type="entry name" value="Vaccinia Virus protein VP39"/>
    <property type="match status" value="1"/>
</dbReference>
<evidence type="ECO:0000313" key="6">
    <source>
        <dbReference type="Proteomes" id="UP001556367"/>
    </source>
</evidence>
<dbReference type="InterPro" id="IPR050362">
    <property type="entry name" value="Cation-dep_OMT"/>
</dbReference>
<evidence type="ECO:0000256" key="1">
    <source>
        <dbReference type="ARBA" id="ARBA00022603"/>
    </source>
</evidence>
<comment type="caution">
    <text evidence="5">The sequence shown here is derived from an EMBL/GenBank/DDBJ whole genome shotgun (WGS) entry which is preliminary data.</text>
</comment>
<proteinExistence type="inferred from homology"/>
<protein>
    <recommendedName>
        <fullName evidence="7">Caffeoyl-CoA O-methyltransferase</fullName>
    </recommendedName>
</protein>
<keyword evidence="1" id="KW-0489">Methyltransferase</keyword>
<evidence type="ECO:0000256" key="3">
    <source>
        <dbReference type="ARBA" id="ARBA00022691"/>
    </source>
</evidence>
<dbReference type="InterPro" id="IPR029063">
    <property type="entry name" value="SAM-dependent_MTases_sf"/>
</dbReference>
<evidence type="ECO:0000313" key="5">
    <source>
        <dbReference type="EMBL" id="KAL0947353.1"/>
    </source>
</evidence>
<dbReference type="InterPro" id="IPR002935">
    <property type="entry name" value="SAM_O-MeTrfase"/>
</dbReference>